<evidence type="ECO:0000256" key="13">
    <source>
        <dbReference type="SAM" id="MobiDB-lite"/>
    </source>
</evidence>
<dbReference type="GO" id="GO:0043138">
    <property type="term" value="F:3'-5' DNA helicase activity"/>
    <property type="evidence" value="ECO:0007669"/>
    <property type="project" value="UniProtKB-EC"/>
</dbReference>
<feature type="binding site" evidence="12">
    <location>
        <begin position="502"/>
        <end position="509"/>
    </location>
    <ligand>
        <name>ATP</name>
        <dbReference type="ChEBI" id="CHEBI:30616"/>
    </ligand>
</feature>
<proteinExistence type="inferred from homology"/>
<dbReference type="GO" id="GO:0005524">
    <property type="term" value="F:ATP binding"/>
    <property type="evidence" value="ECO:0007669"/>
    <property type="project" value="UniProtKB-UniRule"/>
</dbReference>
<dbReference type="Gene3D" id="1.10.10.160">
    <property type="match status" value="1"/>
</dbReference>
<dbReference type="CDD" id="cd18807">
    <property type="entry name" value="SF1_C_UvrD"/>
    <property type="match status" value="1"/>
</dbReference>
<dbReference type="InterPro" id="IPR014017">
    <property type="entry name" value="DNA_helicase_UvrD-like_C"/>
</dbReference>
<feature type="region of interest" description="Disordered" evidence="13">
    <location>
        <begin position="426"/>
        <end position="479"/>
    </location>
</feature>
<dbReference type="GO" id="GO:0005829">
    <property type="term" value="C:cytosol"/>
    <property type="evidence" value="ECO:0007669"/>
    <property type="project" value="TreeGrafter"/>
</dbReference>
<dbReference type="GO" id="GO:0003677">
    <property type="term" value="F:DNA binding"/>
    <property type="evidence" value="ECO:0007669"/>
    <property type="project" value="UniProtKB-KW"/>
</dbReference>
<dbReference type="CDD" id="cd17932">
    <property type="entry name" value="DEXQc_UvrD"/>
    <property type="match status" value="1"/>
</dbReference>
<evidence type="ECO:0000259" key="15">
    <source>
        <dbReference type="PROSITE" id="PS51217"/>
    </source>
</evidence>
<dbReference type="EC" id="5.6.2.4" evidence="9"/>
<keyword evidence="6" id="KW-0238">DNA-binding</keyword>
<dbReference type="InterPro" id="IPR016195">
    <property type="entry name" value="Pol/histidinol_Pase-like"/>
</dbReference>
<evidence type="ECO:0000256" key="11">
    <source>
        <dbReference type="ARBA" id="ARBA00048988"/>
    </source>
</evidence>
<dbReference type="SUPFAM" id="SSF89550">
    <property type="entry name" value="PHP domain-like"/>
    <property type="match status" value="1"/>
</dbReference>
<dbReference type="Gene3D" id="3.40.50.300">
    <property type="entry name" value="P-loop containing nucleotide triphosphate hydrolases"/>
    <property type="match status" value="3"/>
</dbReference>
<name>A0A4U1J0L5_9BACT</name>
<dbReference type="Pfam" id="PF13361">
    <property type="entry name" value="UvrD_C"/>
    <property type="match status" value="2"/>
</dbReference>
<dbReference type="PANTHER" id="PTHR11070:SF2">
    <property type="entry name" value="ATP-DEPENDENT DNA HELICASE SRS2"/>
    <property type="match status" value="1"/>
</dbReference>
<evidence type="ECO:0000256" key="4">
    <source>
        <dbReference type="ARBA" id="ARBA00022806"/>
    </source>
</evidence>
<evidence type="ECO:0000256" key="7">
    <source>
        <dbReference type="ARBA" id="ARBA00023235"/>
    </source>
</evidence>
<keyword evidence="7" id="KW-0413">Isomerase</keyword>
<dbReference type="Proteomes" id="UP000309215">
    <property type="component" value="Unassembled WGS sequence"/>
</dbReference>
<dbReference type="InterPro" id="IPR000212">
    <property type="entry name" value="DNA_helicase_UvrD/REP"/>
</dbReference>
<evidence type="ECO:0000256" key="1">
    <source>
        <dbReference type="ARBA" id="ARBA00009922"/>
    </source>
</evidence>
<evidence type="ECO:0000256" key="8">
    <source>
        <dbReference type="ARBA" id="ARBA00034617"/>
    </source>
</evidence>
<comment type="catalytic activity">
    <reaction evidence="11">
        <text>ATP + H2O = ADP + phosphate + H(+)</text>
        <dbReference type="Rhea" id="RHEA:13065"/>
        <dbReference type="ChEBI" id="CHEBI:15377"/>
        <dbReference type="ChEBI" id="CHEBI:15378"/>
        <dbReference type="ChEBI" id="CHEBI:30616"/>
        <dbReference type="ChEBI" id="CHEBI:43474"/>
        <dbReference type="ChEBI" id="CHEBI:456216"/>
        <dbReference type="EC" id="5.6.2.4"/>
    </reaction>
</comment>
<dbReference type="InterPro" id="IPR013986">
    <property type="entry name" value="DExx_box_DNA_helicase_dom_sf"/>
</dbReference>
<evidence type="ECO:0000256" key="6">
    <source>
        <dbReference type="ARBA" id="ARBA00023125"/>
    </source>
</evidence>
<evidence type="ECO:0000256" key="2">
    <source>
        <dbReference type="ARBA" id="ARBA00022741"/>
    </source>
</evidence>
<organism evidence="16 17">
    <name type="scientific">Polyangium fumosum</name>
    <dbReference type="NCBI Taxonomy" id="889272"/>
    <lineage>
        <taxon>Bacteria</taxon>
        <taxon>Pseudomonadati</taxon>
        <taxon>Myxococcota</taxon>
        <taxon>Polyangia</taxon>
        <taxon>Polyangiales</taxon>
        <taxon>Polyangiaceae</taxon>
        <taxon>Polyangium</taxon>
    </lineage>
</organism>
<dbReference type="PROSITE" id="PS51217">
    <property type="entry name" value="UVRD_HELICASE_CTER"/>
    <property type="match status" value="1"/>
</dbReference>
<reference evidence="16 17" key="1">
    <citation type="submission" date="2019-04" db="EMBL/GenBank/DDBJ databases">
        <authorList>
            <person name="Li Y."/>
            <person name="Wang J."/>
        </authorList>
    </citation>
    <scope>NUCLEOTIDE SEQUENCE [LARGE SCALE GENOMIC DNA]</scope>
    <source>
        <strain evidence="16 17">DSM 14668</strain>
    </source>
</reference>
<feature type="domain" description="UvrD-like helicase C-terminal" evidence="15">
    <location>
        <begin position="754"/>
        <end position="1074"/>
    </location>
</feature>
<dbReference type="CDD" id="cd19067">
    <property type="entry name" value="PfuEndoQ-like"/>
    <property type="match status" value="1"/>
</dbReference>
<dbReference type="InterPro" id="IPR014016">
    <property type="entry name" value="UvrD-like_ATP-bd"/>
</dbReference>
<dbReference type="GO" id="GO:0033202">
    <property type="term" value="C:DNA helicase complex"/>
    <property type="evidence" value="ECO:0007669"/>
    <property type="project" value="TreeGrafter"/>
</dbReference>
<dbReference type="RefSeq" id="WP_136933297.1">
    <property type="nucleotide sequence ID" value="NZ_SSMQ01000046.1"/>
</dbReference>
<dbReference type="SUPFAM" id="SSF52540">
    <property type="entry name" value="P-loop containing nucleoside triphosphate hydrolases"/>
    <property type="match status" value="1"/>
</dbReference>
<keyword evidence="2 12" id="KW-0547">Nucleotide-binding</keyword>
<comment type="catalytic activity">
    <reaction evidence="8">
        <text>Couples ATP hydrolysis with the unwinding of duplex DNA by translocating in the 3'-5' direction.</text>
        <dbReference type="EC" id="5.6.2.4"/>
    </reaction>
</comment>
<dbReference type="OrthoDB" id="9810135at2"/>
<dbReference type="Gene3D" id="1.10.486.10">
    <property type="entry name" value="PCRA, domain 4"/>
    <property type="match status" value="2"/>
</dbReference>
<dbReference type="Pfam" id="PF00580">
    <property type="entry name" value="UvrD-helicase"/>
    <property type="match status" value="1"/>
</dbReference>
<protein>
    <recommendedName>
        <fullName evidence="9">DNA 3'-5' helicase</fullName>
        <ecNumber evidence="9">5.6.2.4</ecNumber>
    </recommendedName>
    <alternativeName>
        <fullName evidence="10">DNA 3'-5' helicase II</fullName>
    </alternativeName>
</protein>
<dbReference type="InterPro" id="IPR027417">
    <property type="entry name" value="P-loop_NTPase"/>
</dbReference>
<sequence length="1086" mass="119766">MRYHADLHVHSRYSRATSSDCDLFHLAWWARRKGITVVGTGDFTHPAWMAELKQKLVPAEPGLFRLQSDIEQAVSARLEGPCRGTVRFMLSVEISTIYKKGDRVRKVHHLVYVPDFEAAERFVAALARVGNLSADGRPILGLDARHLLEMVLASGPGSYLVPAHIWTPWFSVLGSKAGFDAVEECYGDLAPHVFALETGLSSDPAMNWRLSRLDRYRLVSSSDAHSPPKLGRETTVFDGPIDYFSLRRALETGEGFVGTMEFFPEEGKYHLDGHRACGVRLEPSETLARGELCPACGRPVTVGVLSRVETLADRDEGYRPENAPDFRSVVPLPEVLAELSSVGPSSQVVEQSYRGLLSRLGPELFILEEAPLEDITRAGSSLLSEGIARMRAGRVIRDAGYDGEYGTIRLFSPDEIKRRPVVALLFEDEPRPTPPSKKPARAAAADKPGRKKKGTEEGPAVSLFAPRVEPTTPEAPPSLLDGLDPDQRAAAEVVRGPLLVVAGPGTGKTRTLTHRIAHLVQDQGILPERILAITFTRRAADEMRERLVVLLGDVGARVPAMTFHALGLLILREYGDRAEIGIAGERERVQLVAQALSVTERKATQLCAAISRWKRRVARRAEALQRPPDEYPPGSDLDRAWAAYEEGLAARSLVDFDDLVTLAVELLESRPDVLVALRERFVHVSVDEFQDVDERQYRLLLLLAGEPQNVCAIGDPDQAIYGFRGSDVSFFFRFREDYPAASVVRLGKNYRSTRTIVDAALGVIAPSPTVGERVLRPLIEDRSRIVTHEARTERAEAEWVVHVIERLVGGTSLFSMDTGRVGPEDGEGTHAFGDVAILYRTDAQSHALVEALRRSGMPFQRRTHDRVLERAAAMAIVRSFVATSTPGAPLGPSLQTAAARVREEIAAPQGPEETAPLAPAPEEGVEAPAFGEADVDAALVVLLAIAARSGEDAERFRLEVALEVEVDTWDPRADRISLLTLHASKGLEFRVVLVVGCEDGLLPLRFKGREDEADVAEERRLFYVGMTRARERLFLSYARERVRHGKPAATEASPFLREIEERLVTEETADLPKKGPDPRKKQLTLF</sequence>
<keyword evidence="4 12" id="KW-0347">Helicase</keyword>
<evidence type="ECO:0000256" key="9">
    <source>
        <dbReference type="ARBA" id="ARBA00034808"/>
    </source>
</evidence>
<evidence type="ECO:0000256" key="10">
    <source>
        <dbReference type="ARBA" id="ARBA00034923"/>
    </source>
</evidence>
<evidence type="ECO:0000313" key="17">
    <source>
        <dbReference type="Proteomes" id="UP000309215"/>
    </source>
</evidence>
<dbReference type="PANTHER" id="PTHR11070">
    <property type="entry name" value="UVRD / RECB / PCRA DNA HELICASE FAMILY MEMBER"/>
    <property type="match status" value="1"/>
</dbReference>
<feature type="domain" description="UvrD-like helicase ATP-binding" evidence="14">
    <location>
        <begin position="481"/>
        <end position="753"/>
    </location>
</feature>
<accession>A0A4U1J0L5</accession>
<keyword evidence="17" id="KW-1185">Reference proteome</keyword>
<feature type="compositionally biased region" description="Basic and acidic residues" evidence="13">
    <location>
        <begin position="1067"/>
        <end position="1080"/>
    </location>
</feature>
<dbReference type="PROSITE" id="PS51198">
    <property type="entry name" value="UVRD_HELICASE_ATP_BIND"/>
    <property type="match status" value="1"/>
</dbReference>
<evidence type="ECO:0000256" key="5">
    <source>
        <dbReference type="ARBA" id="ARBA00022840"/>
    </source>
</evidence>
<comment type="similarity">
    <text evidence="1">Belongs to the helicase family. UvrD subfamily.</text>
</comment>
<dbReference type="GO" id="GO:0000725">
    <property type="term" value="P:recombinational repair"/>
    <property type="evidence" value="ECO:0007669"/>
    <property type="project" value="TreeGrafter"/>
</dbReference>
<dbReference type="EMBL" id="SSMQ01000046">
    <property type="protein sequence ID" value="TKD00571.1"/>
    <property type="molecule type" value="Genomic_DNA"/>
</dbReference>
<evidence type="ECO:0000256" key="12">
    <source>
        <dbReference type="PROSITE-ProRule" id="PRU00560"/>
    </source>
</evidence>
<gene>
    <name evidence="16" type="ORF">E8A74_34315</name>
</gene>
<feature type="region of interest" description="Disordered" evidence="13">
    <location>
        <begin position="1067"/>
        <end position="1086"/>
    </location>
</feature>
<evidence type="ECO:0000313" key="16">
    <source>
        <dbReference type="EMBL" id="TKD00571.1"/>
    </source>
</evidence>
<dbReference type="GO" id="GO:0016887">
    <property type="term" value="F:ATP hydrolysis activity"/>
    <property type="evidence" value="ECO:0007669"/>
    <property type="project" value="RHEA"/>
</dbReference>
<comment type="caution">
    <text evidence="16">The sequence shown here is derived from an EMBL/GenBank/DDBJ whole genome shotgun (WGS) entry which is preliminary data.</text>
</comment>
<evidence type="ECO:0000256" key="3">
    <source>
        <dbReference type="ARBA" id="ARBA00022801"/>
    </source>
</evidence>
<keyword evidence="3 12" id="KW-0378">Hydrolase</keyword>
<evidence type="ECO:0000259" key="14">
    <source>
        <dbReference type="PROSITE" id="PS51198"/>
    </source>
</evidence>
<dbReference type="AlphaFoldDB" id="A0A4U1J0L5"/>
<dbReference type="Gene3D" id="3.20.20.140">
    <property type="entry name" value="Metal-dependent hydrolases"/>
    <property type="match status" value="1"/>
</dbReference>
<keyword evidence="5 12" id="KW-0067">ATP-binding</keyword>